<organism evidence="3 4">
    <name type="scientific">Legionella parisiensis</name>
    <dbReference type="NCBI Taxonomy" id="45071"/>
    <lineage>
        <taxon>Bacteria</taxon>
        <taxon>Pseudomonadati</taxon>
        <taxon>Pseudomonadota</taxon>
        <taxon>Gammaproteobacteria</taxon>
        <taxon>Legionellales</taxon>
        <taxon>Legionellaceae</taxon>
        <taxon>Legionella</taxon>
    </lineage>
</organism>
<dbReference type="STRING" id="45071.Lpar_0579"/>
<keyword evidence="2" id="KW-0472">Membrane</keyword>
<dbReference type="RefSeq" id="WP_058516506.1">
    <property type="nucleotide sequence ID" value="NZ_CAAAIE010000002.1"/>
</dbReference>
<dbReference type="OrthoDB" id="5653910at2"/>
<sequence length="402" mass="44536">MGEFEIANTLYKASVLLEDIQRPLDSDLEISTNRKKPKKFLKKIVSLAQIIKTMGDSGKAMMQIGSSIRTFSKIKPTASLTQGLNIGAIAFAALDFFLIPFIYLTAYLLDGKAPVNRSNNARWLFSAIVLGLTITSICVPAIAVAIAFTTASISLTLSLFLLGQALHECYHLSKERRATRKLIAGAQSQIEKSQNKASRLRAALDDASTEQQLQLHYAQIISLQEIFNPQKEYLIKLKLKESKLDKKIKNVGLVQVMDKGVGLSLCTMAMSGLIVSLYFPVAGLGILTAVSAISLTYLLLRLALPLLQLLGRWMMSKLGPGAGEHNSKDDPGQKYEHNKEPSTDLMIEHFFGSKKNATEFLKRIPRKDEDLSLKSTSTIFQTEKSSLKRRDKKELICSELII</sequence>
<feature type="transmembrane region" description="Helical" evidence="2">
    <location>
        <begin position="121"/>
        <end position="147"/>
    </location>
</feature>
<comment type="caution">
    <text evidence="3">The sequence shown here is derived from an EMBL/GenBank/DDBJ whole genome shotgun (WGS) entry which is preliminary data.</text>
</comment>
<feature type="transmembrane region" description="Helical" evidence="2">
    <location>
        <begin position="86"/>
        <end position="109"/>
    </location>
</feature>
<reference evidence="3 4" key="1">
    <citation type="submission" date="2016-02" db="EMBL/GenBank/DDBJ databases">
        <title>Secondary metabolites in Legionella.</title>
        <authorList>
            <person name="Tobias N.J."/>
            <person name="Bode H.B."/>
        </authorList>
    </citation>
    <scope>NUCLEOTIDE SEQUENCE [LARGE SCALE GENOMIC DNA]</scope>
    <source>
        <strain evidence="3 4">DSM 19216</strain>
    </source>
</reference>
<dbReference type="PATRIC" id="fig|45071.6.peg.633"/>
<evidence type="ECO:0000256" key="1">
    <source>
        <dbReference type="SAM" id="Coils"/>
    </source>
</evidence>
<accession>A0A1E5JMA5</accession>
<evidence type="ECO:0000313" key="4">
    <source>
        <dbReference type="Proteomes" id="UP000095229"/>
    </source>
</evidence>
<gene>
    <name evidence="3" type="ORF">lpari_03403</name>
</gene>
<feature type="coiled-coil region" evidence="1">
    <location>
        <begin position="183"/>
        <end position="210"/>
    </location>
</feature>
<keyword evidence="4" id="KW-1185">Reference proteome</keyword>
<dbReference type="EMBL" id="LSOG01000089">
    <property type="protein sequence ID" value="OEH45675.1"/>
    <property type="molecule type" value="Genomic_DNA"/>
</dbReference>
<dbReference type="AlphaFoldDB" id="A0A1E5JMA5"/>
<dbReference type="Proteomes" id="UP000095229">
    <property type="component" value="Unassembled WGS sequence"/>
</dbReference>
<keyword evidence="2" id="KW-0812">Transmembrane</keyword>
<keyword evidence="2" id="KW-1133">Transmembrane helix</keyword>
<evidence type="ECO:0000256" key="2">
    <source>
        <dbReference type="SAM" id="Phobius"/>
    </source>
</evidence>
<protein>
    <recommendedName>
        <fullName evidence="5">Coiled-coil protein</fullName>
    </recommendedName>
</protein>
<feature type="transmembrane region" description="Helical" evidence="2">
    <location>
        <begin position="285"/>
        <end position="307"/>
    </location>
</feature>
<name>A0A1E5JMA5_9GAMM</name>
<proteinExistence type="predicted"/>
<evidence type="ECO:0000313" key="3">
    <source>
        <dbReference type="EMBL" id="OEH45675.1"/>
    </source>
</evidence>
<keyword evidence="1" id="KW-0175">Coiled coil</keyword>
<evidence type="ECO:0008006" key="5">
    <source>
        <dbReference type="Google" id="ProtNLM"/>
    </source>
</evidence>